<dbReference type="AlphaFoldDB" id="A0A9R1WG79"/>
<organism evidence="2 3">
    <name type="scientific">Lactuca sativa</name>
    <name type="common">Garden lettuce</name>
    <dbReference type="NCBI Taxonomy" id="4236"/>
    <lineage>
        <taxon>Eukaryota</taxon>
        <taxon>Viridiplantae</taxon>
        <taxon>Streptophyta</taxon>
        <taxon>Embryophyta</taxon>
        <taxon>Tracheophyta</taxon>
        <taxon>Spermatophyta</taxon>
        <taxon>Magnoliopsida</taxon>
        <taxon>eudicotyledons</taxon>
        <taxon>Gunneridae</taxon>
        <taxon>Pentapetalae</taxon>
        <taxon>asterids</taxon>
        <taxon>campanulids</taxon>
        <taxon>Asterales</taxon>
        <taxon>Asteraceae</taxon>
        <taxon>Cichorioideae</taxon>
        <taxon>Cichorieae</taxon>
        <taxon>Lactucinae</taxon>
        <taxon>Lactuca</taxon>
    </lineage>
</organism>
<reference evidence="2 3" key="1">
    <citation type="journal article" date="2017" name="Nat. Commun.">
        <title>Genome assembly with in vitro proximity ligation data and whole-genome triplication in lettuce.</title>
        <authorList>
            <person name="Reyes-Chin-Wo S."/>
            <person name="Wang Z."/>
            <person name="Yang X."/>
            <person name="Kozik A."/>
            <person name="Arikit S."/>
            <person name="Song C."/>
            <person name="Xia L."/>
            <person name="Froenicke L."/>
            <person name="Lavelle D.O."/>
            <person name="Truco M.J."/>
            <person name="Xia R."/>
            <person name="Zhu S."/>
            <person name="Xu C."/>
            <person name="Xu H."/>
            <person name="Xu X."/>
            <person name="Cox K."/>
            <person name="Korf I."/>
            <person name="Meyers B.C."/>
            <person name="Michelmore R.W."/>
        </authorList>
    </citation>
    <scope>NUCLEOTIDE SEQUENCE [LARGE SCALE GENOMIC DNA]</scope>
    <source>
        <strain evidence="3">cv. Salinas</strain>
        <tissue evidence="2">Seedlings</tissue>
    </source>
</reference>
<gene>
    <name evidence="2" type="ORF">LSAT_V11C200094590</name>
</gene>
<keyword evidence="3" id="KW-1185">Reference proteome</keyword>
<proteinExistence type="predicted"/>
<dbReference type="Proteomes" id="UP000235145">
    <property type="component" value="Unassembled WGS sequence"/>
</dbReference>
<accession>A0A9R1WG79</accession>
<comment type="caution">
    <text evidence="2">The sequence shown here is derived from an EMBL/GenBank/DDBJ whole genome shotgun (WGS) entry which is preliminary data.</text>
</comment>
<keyword evidence="1" id="KW-0812">Transmembrane</keyword>
<evidence type="ECO:0000313" key="3">
    <source>
        <dbReference type="Proteomes" id="UP000235145"/>
    </source>
</evidence>
<evidence type="ECO:0000256" key="1">
    <source>
        <dbReference type="SAM" id="Phobius"/>
    </source>
</evidence>
<dbReference type="EMBL" id="NBSK02000002">
    <property type="protein sequence ID" value="KAJ0222267.1"/>
    <property type="molecule type" value="Genomic_DNA"/>
</dbReference>
<name>A0A9R1WG79_LACSA</name>
<feature type="transmembrane region" description="Helical" evidence="1">
    <location>
        <begin position="80"/>
        <end position="101"/>
    </location>
</feature>
<protein>
    <submittedName>
        <fullName evidence="2">Uncharacterized protein</fullName>
    </submittedName>
</protein>
<evidence type="ECO:0000313" key="2">
    <source>
        <dbReference type="EMBL" id="KAJ0222267.1"/>
    </source>
</evidence>
<sequence length="160" mass="18084">MGPIQTYLHLTSSTPTVRRTNSSFYNGKMTISSARSSFKGGSRKRKKRVEGGNYDFFFKWVDGELDQEMEMSHTKQIKPLLEVIIGLLVLILMMVAIVKVLRNLFPKENMIKFYQSIYEETGVTLVTLSLPKSIQGDLGLLLLHNNQVLPLVGLIHEVGL</sequence>
<keyword evidence="1" id="KW-0472">Membrane</keyword>
<keyword evidence="1" id="KW-1133">Transmembrane helix</keyword>